<proteinExistence type="predicted"/>
<feature type="region of interest" description="Disordered" evidence="1">
    <location>
        <begin position="118"/>
        <end position="146"/>
    </location>
</feature>
<keyword evidence="5" id="KW-1185">Reference proteome</keyword>
<feature type="region of interest" description="Disordered" evidence="1">
    <location>
        <begin position="87"/>
        <end position="106"/>
    </location>
</feature>
<feature type="domain" description="SAB" evidence="2">
    <location>
        <begin position="65"/>
        <end position="111"/>
    </location>
</feature>
<dbReference type="InterPro" id="IPR008379">
    <property type="entry name" value="Band_4.1_C"/>
</dbReference>
<evidence type="ECO:0000259" key="2">
    <source>
        <dbReference type="Pfam" id="PF04382"/>
    </source>
</evidence>
<comment type="caution">
    <text evidence="4">The sequence shown here is derived from an EMBL/GenBank/DDBJ whole genome shotgun (WGS) entry which is preliminary data.</text>
</comment>
<evidence type="ECO:0000313" key="4">
    <source>
        <dbReference type="EMBL" id="MEQ2243671.1"/>
    </source>
</evidence>
<sequence length="281" mass="30931">MLFMTSFMERKPTSFSILILTSTLFGLLPVSSLLPRISVTYPYFIYLPPLSPKSLIPPNLSHPHQDLDKTQDEVLKHQASISQLKRSFMEAPPPSPPQPNQWEKRLTSSPATAIRVQQQQVVSVPQTEAASADNMSSDTKEPAKPPVVKTEMVTISDTFAAQKTEIATKEVPIVHTETKTITYEAAQLDGSGDGEPGVLMTAQTITSESLCTTTTTHITKTLKGGLSETRIEKRIVITGDCDIDHDQALAQAIKEAKEQHPDMSVTRVVVHKETELAEEED</sequence>
<feature type="domain" description="Band 4.1 C-terminal" evidence="3">
    <location>
        <begin position="169"/>
        <end position="275"/>
    </location>
</feature>
<dbReference type="PANTHER" id="PTHR23280">
    <property type="entry name" value="4.1 G PROTEIN"/>
    <property type="match status" value="1"/>
</dbReference>
<name>A0ABV0UG28_9TELE</name>
<dbReference type="Pfam" id="PF04382">
    <property type="entry name" value="SAB"/>
    <property type="match status" value="1"/>
</dbReference>
<dbReference type="Pfam" id="PF05902">
    <property type="entry name" value="4_1_CTD"/>
    <property type="match status" value="1"/>
</dbReference>
<evidence type="ECO:0000256" key="1">
    <source>
        <dbReference type="SAM" id="MobiDB-lite"/>
    </source>
</evidence>
<dbReference type="EMBL" id="JAHRIQ010070151">
    <property type="protein sequence ID" value="MEQ2243671.1"/>
    <property type="molecule type" value="Genomic_DNA"/>
</dbReference>
<dbReference type="Proteomes" id="UP001482620">
    <property type="component" value="Unassembled WGS sequence"/>
</dbReference>
<accession>A0ABV0UG28</accession>
<evidence type="ECO:0000259" key="3">
    <source>
        <dbReference type="Pfam" id="PF05902"/>
    </source>
</evidence>
<gene>
    <name evidence="4" type="primary">EPB41_1</name>
    <name evidence="4" type="ORF">ILYODFUR_009231</name>
</gene>
<organism evidence="4 5">
    <name type="scientific">Ilyodon furcidens</name>
    <name type="common">goldbreast splitfin</name>
    <dbReference type="NCBI Taxonomy" id="33524"/>
    <lineage>
        <taxon>Eukaryota</taxon>
        <taxon>Metazoa</taxon>
        <taxon>Chordata</taxon>
        <taxon>Craniata</taxon>
        <taxon>Vertebrata</taxon>
        <taxon>Euteleostomi</taxon>
        <taxon>Actinopterygii</taxon>
        <taxon>Neopterygii</taxon>
        <taxon>Teleostei</taxon>
        <taxon>Neoteleostei</taxon>
        <taxon>Acanthomorphata</taxon>
        <taxon>Ovalentaria</taxon>
        <taxon>Atherinomorphae</taxon>
        <taxon>Cyprinodontiformes</taxon>
        <taxon>Goodeidae</taxon>
        <taxon>Ilyodon</taxon>
    </lineage>
</organism>
<dbReference type="InterPro" id="IPR007477">
    <property type="entry name" value="SAB_dom"/>
</dbReference>
<dbReference type="PANTHER" id="PTHR23280:SF21">
    <property type="entry name" value="PROTEIN 4.1 HOMOLOG"/>
    <property type="match status" value="1"/>
</dbReference>
<evidence type="ECO:0000313" key="5">
    <source>
        <dbReference type="Proteomes" id="UP001482620"/>
    </source>
</evidence>
<reference evidence="4 5" key="1">
    <citation type="submission" date="2021-06" db="EMBL/GenBank/DDBJ databases">
        <authorList>
            <person name="Palmer J.M."/>
        </authorList>
    </citation>
    <scope>NUCLEOTIDE SEQUENCE [LARGE SCALE GENOMIC DNA]</scope>
    <source>
        <strain evidence="5">if_2019</strain>
        <tissue evidence="4">Muscle</tissue>
    </source>
</reference>
<protein>
    <submittedName>
        <fullName evidence="4">Protein 4.1</fullName>
    </submittedName>
</protein>